<dbReference type="EMBL" id="PGCI01000083">
    <property type="protein sequence ID" value="PLW42006.1"/>
    <property type="molecule type" value="Genomic_DNA"/>
</dbReference>
<comment type="caution">
    <text evidence="2">The sequence shown here is derived from an EMBL/GenBank/DDBJ whole genome shotgun (WGS) entry which is preliminary data.</text>
</comment>
<feature type="compositionally biased region" description="Basic residues" evidence="1">
    <location>
        <begin position="1"/>
        <end position="11"/>
    </location>
</feature>
<feature type="region of interest" description="Disordered" evidence="1">
    <location>
        <begin position="128"/>
        <end position="148"/>
    </location>
</feature>
<name>A0A2N5UWJ6_9BASI</name>
<dbReference type="AlphaFoldDB" id="A0A2N5UWJ6"/>
<reference evidence="2 3" key="1">
    <citation type="submission" date="2017-11" db="EMBL/GenBank/DDBJ databases">
        <title>De novo assembly and phasing of dikaryotic genomes from two isolates of Puccinia coronata f. sp. avenae, the causal agent of oat crown rust.</title>
        <authorList>
            <person name="Miller M.E."/>
            <person name="Zhang Y."/>
            <person name="Omidvar V."/>
            <person name="Sperschneider J."/>
            <person name="Schwessinger B."/>
            <person name="Raley C."/>
            <person name="Palmer J.M."/>
            <person name="Garnica D."/>
            <person name="Upadhyaya N."/>
            <person name="Rathjen J."/>
            <person name="Taylor J.M."/>
            <person name="Park R.F."/>
            <person name="Dodds P.N."/>
            <person name="Hirsch C.D."/>
            <person name="Kianian S.F."/>
            <person name="Figueroa M."/>
        </authorList>
    </citation>
    <scope>NUCLEOTIDE SEQUENCE [LARGE SCALE GENOMIC DNA]</scope>
    <source>
        <strain evidence="2">12SD80</strain>
    </source>
</reference>
<evidence type="ECO:0000256" key="1">
    <source>
        <dbReference type="SAM" id="MobiDB-lite"/>
    </source>
</evidence>
<sequence length="148" mass="17321">MIREQSRRKRKTDNITIRREQSRRKRKTDNIKTYRNRTGPVQKNDTKRQLQETKSENKEGEWLTKVREGSSSEDPFDWCERYSNQKESPLLCNLQTLGGSVRFEDLLGTQTLAGAFQLISVRRPGTCTNTQQEINMPKENRNSKATEN</sequence>
<feature type="region of interest" description="Disordered" evidence="1">
    <location>
        <begin position="1"/>
        <end position="76"/>
    </location>
</feature>
<proteinExistence type="predicted"/>
<evidence type="ECO:0000313" key="3">
    <source>
        <dbReference type="Proteomes" id="UP000235392"/>
    </source>
</evidence>
<feature type="compositionally biased region" description="Basic and acidic residues" evidence="1">
    <location>
        <begin position="136"/>
        <end position="148"/>
    </location>
</feature>
<organism evidence="2 3">
    <name type="scientific">Puccinia coronata f. sp. avenae</name>
    <dbReference type="NCBI Taxonomy" id="200324"/>
    <lineage>
        <taxon>Eukaryota</taxon>
        <taxon>Fungi</taxon>
        <taxon>Dikarya</taxon>
        <taxon>Basidiomycota</taxon>
        <taxon>Pucciniomycotina</taxon>
        <taxon>Pucciniomycetes</taxon>
        <taxon>Pucciniales</taxon>
        <taxon>Pucciniaceae</taxon>
        <taxon>Puccinia</taxon>
    </lineage>
</organism>
<accession>A0A2N5UWJ6</accession>
<evidence type="ECO:0000313" key="2">
    <source>
        <dbReference type="EMBL" id="PLW42006.1"/>
    </source>
</evidence>
<protein>
    <submittedName>
        <fullName evidence="2">Uncharacterized protein</fullName>
    </submittedName>
</protein>
<dbReference type="Proteomes" id="UP000235392">
    <property type="component" value="Unassembled WGS sequence"/>
</dbReference>
<feature type="compositionally biased region" description="Basic and acidic residues" evidence="1">
    <location>
        <begin position="44"/>
        <end position="70"/>
    </location>
</feature>
<gene>
    <name evidence="2" type="ORF">PCASD_10106</name>
</gene>